<reference evidence="1 2" key="1">
    <citation type="submission" date="2018-05" db="EMBL/GenBank/DDBJ databases">
        <title>Marinifilum breve JC075T sp. nov., a marine bacterium isolated from Yongle Blue Hole in the South China Sea.</title>
        <authorList>
            <person name="Fu T."/>
        </authorList>
    </citation>
    <scope>NUCLEOTIDE SEQUENCE [LARGE SCALE GENOMIC DNA]</scope>
    <source>
        <strain evidence="1 2">JC075</strain>
    </source>
</reference>
<gene>
    <name evidence="1" type="ORF">DF185_19915</name>
</gene>
<dbReference type="RefSeq" id="WP_110362953.1">
    <property type="nucleotide sequence ID" value="NZ_QFLI01000011.1"/>
</dbReference>
<dbReference type="Pfam" id="PF20459">
    <property type="entry name" value="DUF6712"/>
    <property type="match status" value="2"/>
</dbReference>
<protein>
    <submittedName>
        <fullName evidence="1">Uncharacterized protein</fullName>
    </submittedName>
</protein>
<keyword evidence="2" id="KW-1185">Reference proteome</keyword>
<name>A0A2V3ZT70_9BACT</name>
<sequence length="331" mass="37595">MLVKNVSEIKQFVVVTGADINTVNPHLRQADKSYLKKLMGTEQFNELQAFCDDVPDPIPAEKKHLVGLLELAQCAEVNLGYFLYWPHMIIDVGDGGANRNESGDKKSAYSSDKERARMKFQYDGFNALEEMMEYLFDNLDKFPLFANSDAYKVATQYIITRTEEFNAIQPIGHSYLVFRNIQPFMGIVEDLQLSPKLGAEFLQELKAEMKKADSDAKYKEPIQLLKKAFAFMSYAEAADDLGIKINDKGLVFESSKDYSGNNLPSQEPLPDGKIYSAVDRARSRGESYLSDLKDYLYKKAADFPTYQSSEVYQEKTPAWGFDNTNKKTCRV</sequence>
<organism evidence="1 2">
    <name type="scientific">Marinifilum breve</name>
    <dbReference type="NCBI Taxonomy" id="2184082"/>
    <lineage>
        <taxon>Bacteria</taxon>
        <taxon>Pseudomonadati</taxon>
        <taxon>Bacteroidota</taxon>
        <taxon>Bacteroidia</taxon>
        <taxon>Marinilabiliales</taxon>
        <taxon>Marinifilaceae</taxon>
    </lineage>
</organism>
<proteinExistence type="predicted"/>
<dbReference type="AlphaFoldDB" id="A0A2V3ZT70"/>
<accession>A0A2V3ZT70</accession>
<dbReference type="InterPro" id="IPR046558">
    <property type="entry name" value="DUF6712"/>
</dbReference>
<comment type="caution">
    <text evidence="1">The sequence shown here is derived from an EMBL/GenBank/DDBJ whole genome shotgun (WGS) entry which is preliminary data.</text>
</comment>
<dbReference type="Proteomes" id="UP000248079">
    <property type="component" value="Unassembled WGS sequence"/>
</dbReference>
<dbReference type="EMBL" id="QFLI01000011">
    <property type="protein sequence ID" value="PXX96909.1"/>
    <property type="molecule type" value="Genomic_DNA"/>
</dbReference>
<evidence type="ECO:0000313" key="1">
    <source>
        <dbReference type="EMBL" id="PXX96909.1"/>
    </source>
</evidence>
<evidence type="ECO:0000313" key="2">
    <source>
        <dbReference type="Proteomes" id="UP000248079"/>
    </source>
</evidence>
<dbReference type="OrthoDB" id="1098860at2"/>